<protein>
    <submittedName>
        <fullName evidence="1">Uncharacterized protein</fullName>
    </submittedName>
</protein>
<sequence length="248" mass="28193">MARKKFPSLTFEFSGSRVTAEEFVKGINAFFSLLNEVSANITGTPKGLRWIVRVEPGSVRMKFIPERLKPFPETPEEIVTKIDEGVRMIETRSERPTYFSDKALKRLRTLIQIRKGESGKVQPIKVGSNGKRSRLTQKSLANINRLFEGEYKDWGSIEGKLEMIAERPSYRFAVYDDLTDKPINCHFPKDILPEILKAFGKRVYVSGIIHYQGDGEPLSIDVEEIELFPSPQELPSASDVEGILRNND</sequence>
<gene>
    <name evidence="1" type="ORF">C4532_07485</name>
</gene>
<dbReference type="EMBL" id="QZKI01000060">
    <property type="protein sequence ID" value="RJP71359.1"/>
    <property type="molecule type" value="Genomic_DNA"/>
</dbReference>
<comment type="caution">
    <text evidence="1">The sequence shown here is derived from an EMBL/GenBank/DDBJ whole genome shotgun (WGS) entry which is preliminary data.</text>
</comment>
<proteinExistence type="predicted"/>
<name>A0A419F0E3_9BACT</name>
<accession>A0A419F0E3</accession>
<dbReference type="Proteomes" id="UP000285961">
    <property type="component" value="Unassembled WGS sequence"/>
</dbReference>
<evidence type="ECO:0000313" key="1">
    <source>
        <dbReference type="EMBL" id="RJP71359.1"/>
    </source>
</evidence>
<reference evidence="1" key="2">
    <citation type="submission" date="2018-03" db="EMBL/GenBank/DDBJ databases">
        <authorList>
            <person name="Momper L."/>
        </authorList>
    </citation>
    <scope>NUCLEOTIDE SEQUENCE</scope>
    <source>
        <strain evidence="1">SURF_17</strain>
    </source>
</reference>
<reference evidence="1" key="1">
    <citation type="journal article" date="2017" name="ISME J.">
        <title>Energy and carbon metabolisms in a deep terrestrial subsurface fluid microbial community.</title>
        <authorList>
            <person name="Momper L."/>
            <person name="Jungbluth S.P."/>
            <person name="Lee M.D."/>
            <person name="Amend J.P."/>
        </authorList>
    </citation>
    <scope>NUCLEOTIDE SEQUENCE [LARGE SCALE GENOMIC DNA]</scope>
    <source>
        <strain evidence="1">SURF_17</strain>
    </source>
</reference>
<organism evidence="1">
    <name type="scientific">Candidatus Abyssobacteria bacterium SURF_17</name>
    <dbReference type="NCBI Taxonomy" id="2093361"/>
    <lineage>
        <taxon>Bacteria</taxon>
        <taxon>Pseudomonadati</taxon>
        <taxon>Candidatus Hydrogenedentota</taxon>
        <taxon>Candidatus Abyssobacteria</taxon>
    </lineage>
</organism>
<dbReference type="AlphaFoldDB" id="A0A419F0E3"/>